<dbReference type="EMBL" id="BMPE01000012">
    <property type="protein sequence ID" value="GGL10956.1"/>
    <property type="molecule type" value="Genomic_DNA"/>
</dbReference>
<reference evidence="3" key="1">
    <citation type="journal article" date="2019" name="Int. J. Syst. Evol. Microbiol.">
        <title>The Global Catalogue of Microorganisms (GCM) 10K type strain sequencing project: providing services to taxonomists for standard genome sequencing and annotation.</title>
        <authorList>
            <consortium name="The Broad Institute Genomics Platform"/>
            <consortium name="The Broad Institute Genome Sequencing Center for Infectious Disease"/>
            <person name="Wu L."/>
            <person name="Ma J."/>
        </authorList>
    </citation>
    <scope>NUCLEOTIDE SEQUENCE [LARGE SCALE GENOMIC DNA]</scope>
    <source>
        <strain evidence="3">JCM 19173</strain>
    </source>
</reference>
<dbReference type="Proteomes" id="UP000604341">
    <property type="component" value="Unassembled WGS sequence"/>
</dbReference>
<protein>
    <submittedName>
        <fullName evidence="2">Uncharacterized protein</fullName>
    </submittedName>
</protein>
<gene>
    <name evidence="2" type="ORF">GCM10010844_32080</name>
</gene>
<sequence length="184" mass="20896">MTRTTGFSDLTHHDFMERVTGVEAQLARPHRESPTQAAQWLASARKTYIWAVWAERQQATDETAEVKDQLSHVVDQIETEWFTTLNRIDAFAHASHKHSRLRSILGDLARRLPTRDALAEREVGLLLELLVSEVRMVTHPHHTSVRAPVPGSGRISKQGRQRDEGRGPDKPQRVATSSSRRIRS</sequence>
<feature type="compositionally biased region" description="Polar residues" evidence="1">
    <location>
        <begin position="174"/>
        <end position="184"/>
    </location>
</feature>
<dbReference type="RefSeq" id="WP_189069995.1">
    <property type="nucleotide sequence ID" value="NZ_BMPE01000012.1"/>
</dbReference>
<evidence type="ECO:0000313" key="2">
    <source>
        <dbReference type="EMBL" id="GGL10956.1"/>
    </source>
</evidence>
<evidence type="ECO:0000313" key="3">
    <source>
        <dbReference type="Proteomes" id="UP000604341"/>
    </source>
</evidence>
<comment type="caution">
    <text evidence="2">The sequence shown here is derived from an EMBL/GenBank/DDBJ whole genome shotgun (WGS) entry which is preliminary data.</text>
</comment>
<organism evidence="2 3">
    <name type="scientific">Deinococcus radiotolerans</name>
    <dbReference type="NCBI Taxonomy" id="1309407"/>
    <lineage>
        <taxon>Bacteria</taxon>
        <taxon>Thermotogati</taxon>
        <taxon>Deinococcota</taxon>
        <taxon>Deinococci</taxon>
        <taxon>Deinococcales</taxon>
        <taxon>Deinococcaceae</taxon>
        <taxon>Deinococcus</taxon>
    </lineage>
</organism>
<accession>A0ABQ2FNB7</accession>
<proteinExistence type="predicted"/>
<keyword evidence="3" id="KW-1185">Reference proteome</keyword>
<feature type="region of interest" description="Disordered" evidence="1">
    <location>
        <begin position="141"/>
        <end position="184"/>
    </location>
</feature>
<feature type="compositionally biased region" description="Basic and acidic residues" evidence="1">
    <location>
        <begin position="160"/>
        <end position="172"/>
    </location>
</feature>
<evidence type="ECO:0000256" key="1">
    <source>
        <dbReference type="SAM" id="MobiDB-lite"/>
    </source>
</evidence>
<name>A0ABQ2FNB7_9DEIO</name>